<sequence length="292" mass="33830">MIEKIVNAVFYQLRLFFVTIGSICKVLIRSKFGLKPPKARTEKCYILGNGPSLASSLEKLTTELHDRQNVLFAINSFSCAAVFTDLKPENYVFLDPFFSNYNGTDTPIESVKKTYEHLIGDVNWPLDLFVPATSAKNTFITSLPQLNKNIQLHFYNYVVFEGYEKIKFSFFKRNLAMPQCQNILAANIFIATNMQFKEIYILGADHSWHEQISVDEHNDVITQDKHFYNQQGKTINMKSRAFNSEEYGIHSFFNSLSKAFYSYKILARYARFRNVRVLNASEKSYIDAFDRI</sequence>
<organism evidence="2 3">
    <name type="scientific">Solitalea canadensis (strain ATCC 29591 / DSM 3403 / JCM 21819 / LMG 8368 / NBRC 15130 / NCIMB 12057 / USAM 9D)</name>
    <name type="common">Flexibacter canadensis</name>
    <dbReference type="NCBI Taxonomy" id="929556"/>
    <lineage>
        <taxon>Bacteria</taxon>
        <taxon>Pseudomonadati</taxon>
        <taxon>Bacteroidota</taxon>
        <taxon>Sphingobacteriia</taxon>
        <taxon>Sphingobacteriales</taxon>
        <taxon>Sphingobacteriaceae</taxon>
        <taxon>Solitalea</taxon>
    </lineage>
</organism>
<dbReference type="STRING" id="929556.Solca_4254"/>
<dbReference type="eggNOG" id="ENOG502ZABF">
    <property type="taxonomic scope" value="Bacteria"/>
</dbReference>
<evidence type="ECO:0000313" key="2">
    <source>
        <dbReference type="EMBL" id="AFD09244.1"/>
    </source>
</evidence>
<gene>
    <name evidence="2" type="ordered locus">Solca_4254</name>
</gene>
<dbReference type="KEGG" id="scn:Solca_4254"/>
<evidence type="ECO:0000259" key="1">
    <source>
        <dbReference type="Pfam" id="PF01973"/>
    </source>
</evidence>
<reference evidence="2" key="1">
    <citation type="submission" date="2012-02" db="EMBL/GenBank/DDBJ databases">
        <title>The complete genome of Solitalea canadensis DSM 3403.</title>
        <authorList>
            <consortium name="US DOE Joint Genome Institute (JGI-PGF)"/>
            <person name="Lucas S."/>
            <person name="Copeland A."/>
            <person name="Lapidus A."/>
            <person name="Glavina del Rio T."/>
            <person name="Dalin E."/>
            <person name="Tice H."/>
            <person name="Bruce D."/>
            <person name="Goodwin L."/>
            <person name="Pitluck S."/>
            <person name="Peters L."/>
            <person name="Ovchinnikova G."/>
            <person name="Lu M."/>
            <person name="Kyrpides N."/>
            <person name="Mavromatis K."/>
            <person name="Ivanova N."/>
            <person name="Brettin T."/>
            <person name="Detter J.C."/>
            <person name="Han C."/>
            <person name="Larimer F."/>
            <person name="Land M."/>
            <person name="Hauser L."/>
            <person name="Markowitz V."/>
            <person name="Cheng J.-F."/>
            <person name="Hugenholtz P."/>
            <person name="Woyke T."/>
            <person name="Wu D."/>
            <person name="Spring S."/>
            <person name="Schroeder M."/>
            <person name="Kopitz M."/>
            <person name="Brambilla E."/>
            <person name="Klenk H.-P."/>
            <person name="Eisen J.A."/>
        </authorList>
    </citation>
    <scope>NUCLEOTIDE SEQUENCE</scope>
    <source>
        <strain evidence="2">DSM 3403</strain>
    </source>
</reference>
<dbReference type="Gene3D" id="3.90.1480.10">
    <property type="entry name" value="Alpha-2,3-sialyltransferase"/>
    <property type="match status" value="1"/>
</dbReference>
<accession>H8KM62</accession>
<evidence type="ECO:0000313" key="3">
    <source>
        <dbReference type="Proteomes" id="UP000007590"/>
    </source>
</evidence>
<keyword evidence="3" id="KW-1185">Reference proteome</keyword>
<dbReference type="HOGENOM" id="CLU_083543_0_0_10"/>
<dbReference type="EMBL" id="CP003349">
    <property type="protein sequence ID" value="AFD09244.1"/>
    <property type="molecule type" value="Genomic_DNA"/>
</dbReference>
<dbReference type="RefSeq" id="WP_014682466.1">
    <property type="nucleotide sequence ID" value="NC_017770.1"/>
</dbReference>
<proteinExistence type="predicted"/>
<dbReference type="Pfam" id="PF01973">
    <property type="entry name" value="MptE-like"/>
    <property type="match status" value="1"/>
</dbReference>
<dbReference type="InterPro" id="IPR002826">
    <property type="entry name" value="MptE-like"/>
</dbReference>
<protein>
    <recommendedName>
        <fullName evidence="1">6-hydroxymethylpterin diphosphokinase MptE-like domain-containing protein</fullName>
    </recommendedName>
</protein>
<dbReference type="AlphaFoldDB" id="H8KM62"/>
<dbReference type="OrthoDB" id="5328262at2"/>
<feature type="domain" description="6-hydroxymethylpterin diphosphokinase MptE-like" evidence="1">
    <location>
        <begin position="39"/>
        <end position="209"/>
    </location>
</feature>
<name>H8KM62_SOLCM</name>
<dbReference type="Proteomes" id="UP000007590">
    <property type="component" value="Chromosome"/>
</dbReference>